<keyword evidence="8" id="KW-1185">Reference proteome</keyword>
<dbReference type="Gene3D" id="3.40.50.720">
    <property type="entry name" value="NAD(P)-binding Rossmann-like Domain"/>
    <property type="match status" value="2"/>
</dbReference>
<dbReference type="AlphaFoldDB" id="A0AA35RQB5"/>
<evidence type="ECO:0000256" key="3">
    <source>
        <dbReference type="ARBA" id="ARBA00023002"/>
    </source>
</evidence>
<evidence type="ECO:0000256" key="2">
    <source>
        <dbReference type="ARBA" id="ARBA00006484"/>
    </source>
</evidence>
<dbReference type="CDD" id="cd05233">
    <property type="entry name" value="SDR_c"/>
    <property type="match status" value="1"/>
</dbReference>
<name>A0AA35RQB5_GEOBA</name>
<comment type="pathway">
    <text evidence="1">Lipid metabolism; fatty acid biosynthesis.</text>
</comment>
<feature type="non-terminal residue" evidence="7">
    <location>
        <position position="1"/>
    </location>
</feature>
<evidence type="ECO:0000256" key="1">
    <source>
        <dbReference type="ARBA" id="ARBA00005194"/>
    </source>
</evidence>
<accession>A0AA35RQB5</accession>
<evidence type="ECO:0000313" key="7">
    <source>
        <dbReference type="EMBL" id="CAI8014641.1"/>
    </source>
</evidence>
<dbReference type="SUPFAM" id="SSF51735">
    <property type="entry name" value="NAD(P)-binding Rossmann-fold domains"/>
    <property type="match status" value="2"/>
</dbReference>
<evidence type="ECO:0000256" key="4">
    <source>
        <dbReference type="ARBA" id="ARBA00041580"/>
    </source>
</evidence>
<dbReference type="PRINTS" id="PR00080">
    <property type="entry name" value="SDRFAMILY"/>
</dbReference>
<proteinExistence type="inferred from homology"/>
<dbReference type="InterPro" id="IPR020904">
    <property type="entry name" value="Sc_DH/Rdtase_CS"/>
</dbReference>
<dbReference type="InterPro" id="IPR002347">
    <property type="entry name" value="SDR_fam"/>
</dbReference>
<protein>
    <recommendedName>
        <fullName evidence="5">3-ketoacyl-[acyl-carrier-protein] reductase beta subunit</fullName>
    </recommendedName>
    <alternativeName>
        <fullName evidence="4">Quinone reductase CBR4</fullName>
    </alternativeName>
</protein>
<gene>
    <name evidence="7" type="ORF">GBAR_LOCUS9137</name>
</gene>
<dbReference type="GO" id="GO:0016616">
    <property type="term" value="F:oxidoreductase activity, acting on the CH-OH group of donors, NAD or NADP as acceptor"/>
    <property type="evidence" value="ECO:0007669"/>
    <property type="project" value="TreeGrafter"/>
</dbReference>
<dbReference type="PANTHER" id="PTHR42760:SF133">
    <property type="entry name" value="3-OXOACYL-[ACYL-CARRIER-PROTEIN] REDUCTASE"/>
    <property type="match status" value="1"/>
</dbReference>
<comment type="caution">
    <text evidence="7">The sequence shown here is derived from an EMBL/GenBank/DDBJ whole genome shotgun (WGS) entry which is preliminary data.</text>
</comment>
<evidence type="ECO:0000313" key="8">
    <source>
        <dbReference type="Proteomes" id="UP001174909"/>
    </source>
</evidence>
<dbReference type="PRINTS" id="PR00081">
    <property type="entry name" value="GDHRDH"/>
</dbReference>
<comment type="similarity">
    <text evidence="2 6">Belongs to the short-chain dehydrogenases/reductases (SDR) family.</text>
</comment>
<dbReference type="Pfam" id="PF00106">
    <property type="entry name" value="adh_short"/>
    <property type="match status" value="1"/>
</dbReference>
<dbReference type="Proteomes" id="UP001174909">
    <property type="component" value="Unassembled WGS sequence"/>
</dbReference>
<sequence>MTRALSDAVAGDGILVNTICPGLTNTTRARRLHATRAAEEGRDVDELIAEAGRGLPAGRIAEPEECGGIAGPAAAVEDITVEDWDRTVAVNLNSQFYCARRALPALRASGRGALINLSSVAGRLGYAYRSVYAATKWAVVGFTQSLAKELGPDADGIRVNAILPGVVDGERFDSVVVARAAALGRGTAEEVEQEYLSHVSLRRKV</sequence>
<dbReference type="PANTHER" id="PTHR42760">
    <property type="entry name" value="SHORT-CHAIN DEHYDROGENASES/REDUCTASES FAMILY MEMBER"/>
    <property type="match status" value="1"/>
</dbReference>
<evidence type="ECO:0000256" key="6">
    <source>
        <dbReference type="RuleBase" id="RU000363"/>
    </source>
</evidence>
<dbReference type="PROSITE" id="PS00061">
    <property type="entry name" value="ADH_SHORT"/>
    <property type="match status" value="1"/>
</dbReference>
<dbReference type="InterPro" id="IPR036291">
    <property type="entry name" value="NAD(P)-bd_dom_sf"/>
</dbReference>
<dbReference type="EMBL" id="CASHTH010001383">
    <property type="protein sequence ID" value="CAI8014641.1"/>
    <property type="molecule type" value="Genomic_DNA"/>
</dbReference>
<reference evidence="7" key="1">
    <citation type="submission" date="2023-03" db="EMBL/GenBank/DDBJ databases">
        <authorList>
            <person name="Steffen K."/>
            <person name="Cardenas P."/>
        </authorList>
    </citation>
    <scope>NUCLEOTIDE SEQUENCE</scope>
</reference>
<evidence type="ECO:0000256" key="5">
    <source>
        <dbReference type="ARBA" id="ARBA00041707"/>
    </source>
</evidence>
<organism evidence="7 8">
    <name type="scientific">Geodia barretti</name>
    <name type="common">Barrett's horny sponge</name>
    <dbReference type="NCBI Taxonomy" id="519541"/>
    <lineage>
        <taxon>Eukaryota</taxon>
        <taxon>Metazoa</taxon>
        <taxon>Porifera</taxon>
        <taxon>Demospongiae</taxon>
        <taxon>Heteroscleromorpha</taxon>
        <taxon>Tetractinellida</taxon>
        <taxon>Astrophorina</taxon>
        <taxon>Geodiidae</taxon>
        <taxon>Geodia</taxon>
    </lineage>
</organism>
<keyword evidence="3" id="KW-0560">Oxidoreductase</keyword>